<dbReference type="OrthoDB" id="849114at2"/>
<protein>
    <recommendedName>
        <fullName evidence="3">DUF4292 domain-containing protein</fullName>
    </recommendedName>
</protein>
<name>A0A1I4X9Y9_9FLAO</name>
<dbReference type="RefSeq" id="WP_091518666.1">
    <property type="nucleotide sequence ID" value="NZ_FOVI01000002.1"/>
</dbReference>
<dbReference type="EMBL" id="FOVI01000002">
    <property type="protein sequence ID" value="SFN22472.1"/>
    <property type="molecule type" value="Genomic_DNA"/>
</dbReference>
<accession>A0A1I4X9Y9</accession>
<dbReference type="AlphaFoldDB" id="A0A1I4X9Y9"/>
<keyword evidence="2" id="KW-1185">Reference proteome</keyword>
<reference evidence="2" key="1">
    <citation type="submission" date="2016-10" db="EMBL/GenBank/DDBJ databases">
        <authorList>
            <person name="Varghese N."/>
            <person name="Submissions S."/>
        </authorList>
    </citation>
    <scope>NUCLEOTIDE SEQUENCE [LARGE SCALE GENOMIC DNA]</scope>
    <source>
        <strain evidence="2">DS-12</strain>
    </source>
</reference>
<proteinExistence type="predicted"/>
<dbReference type="InterPro" id="IPR025634">
    <property type="entry name" value="DUF4292"/>
</dbReference>
<dbReference type="Proteomes" id="UP000199036">
    <property type="component" value="Unassembled WGS sequence"/>
</dbReference>
<dbReference type="PROSITE" id="PS51257">
    <property type="entry name" value="PROKAR_LIPOPROTEIN"/>
    <property type="match status" value="1"/>
</dbReference>
<dbReference type="STRING" id="913024.SAMN05421741_102194"/>
<dbReference type="Pfam" id="PF14125">
    <property type="entry name" value="DUF4292"/>
    <property type="match status" value="1"/>
</dbReference>
<evidence type="ECO:0000313" key="2">
    <source>
        <dbReference type="Proteomes" id="UP000199036"/>
    </source>
</evidence>
<dbReference type="Gene3D" id="2.50.20.10">
    <property type="entry name" value="Lipoprotein localisation LolA/LolB/LppX"/>
    <property type="match status" value="1"/>
</dbReference>
<sequence length="271" mass="30721">MKQIFIILSIAFFAVSCKSSKKNTPAPENQTENTAGTIIVEPKAENTSKKANKKAITEMATDHYALFNDFNTLSITADVDYKDKNMDQSPTADIKIEKGKQILISVKALFGVTVAKVYLTPERASYYEITGSHYDGDYKFIKDFLGTEVTYENVENLLLGKAFYDLNTNEYQKIKNNELELKLNQFLMRLVLGSKNQVASTEVTEDKSADKLVIQYPSYQSSDNIYLPKEIKIHAMRKDDVQIRIDYKKVSVNQSVDFKYKIPSGSKAIKI</sequence>
<evidence type="ECO:0008006" key="3">
    <source>
        <dbReference type="Google" id="ProtNLM"/>
    </source>
</evidence>
<organism evidence="1 2">
    <name type="scientific">Paenimyroides ummariense</name>
    <dbReference type="NCBI Taxonomy" id="913024"/>
    <lineage>
        <taxon>Bacteria</taxon>
        <taxon>Pseudomonadati</taxon>
        <taxon>Bacteroidota</taxon>
        <taxon>Flavobacteriia</taxon>
        <taxon>Flavobacteriales</taxon>
        <taxon>Flavobacteriaceae</taxon>
        <taxon>Paenimyroides</taxon>
    </lineage>
</organism>
<evidence type="ECO:0000313" key="1">
    <source>
        <dbReference type="EMBL" id="SFN22472.1"/>
    </source>
</evidence>
<gene>
    <name evidence="1" type="ORF">SAMN05421741_102194</name>
</gene>